<evidence type="ECO:0000256" key="4">
    <source>
        <dbReference type="ARBA" id="ARBA00022695"/>
    </source>
</evidence>
<dbReference type="Pfam" id="PF12627">
    <property type="entry name" value="PolyA_pol_RNAbd"/>
    <property type="match status" value="1"/>
</dbReference>
<feature type="domain" description="Poly A polymerase head" evidence="10">
    <location>
        <begin position="22"/>
        <end position="144"/>
    </location>
</feature>
<dbReference type="GO" id="GO:0000166">
    <property type="term" value="F:nucleotide binding"/>
    <property type="evidence" value="ECO:0007669"/>
    <property type="project" value="UniProtKB-KW"/>
</dbReference>
<evidence type="ECO:0000256" key="8">
    <source>
        <dbReference type="ARBA" id="ARBA00022884"/>
    </source>
</evidence>
<dbReference type="Pfam" id="PF13735">
    <property type="entry name" value="tRNA_NucTran2_2"/>
    <property type="match status" value="1"/>
</dbReference>
<evidence type="ECO:0000256" key="5">
    <source>
        <dbReference type="ARBA" id="ARBA00022723"/>
    </source>
</evidence>
<dbReference type="CDD" id="cd05398">
    <property type="entry name" value="NT_ClassII-CCAase"/>
    <property type="match status" value="1"/>
</dbReference>
<comment type="cofactor">
    <cofactor evidence="1">
        <name>Mg(2+)</name>
        <dbReference type="ChEBI" id="CHEBI:18420"/>
    </cofactor>
</comment>
<evidence type="ECO:0000256" key="7">
    <source>
        <dbReference type="ARBA" id="ARBA00022842"/>
    </source>
</evidence>
<dbReference type="Gene3D" id="3.30.460.10">
    <property type="entry name" value="Beta Polymerase, domain 2"/>
    <property type="match status" value="1"/>
</dbReference>
<evidence type="ECO:0000313" key="13">
    <source>
        <dbReference type="EMBL" id="KKQ36909.1"/>
    </source>
</evidence>
<evidence type="ECO:0000259" key="10">
    <source>
        <dbReference type="Pfam" id="PF01743"/>
    </source>
</evidence>
<dbReference type="GO" id="GO:0000049">
    <property type="term" value="F:tRNA binding"/>
    <property type="evidence" value="ECO:0007669"/>
    <property type="project" value="TreeGrafter"/>
</dbReference>
<keyword evidence="3" id="KW-0819">tRNA processing</keyword>
<name>A0A0G0JJI8_9BACT</name>
<evidence type="ECO:0000259" key="12">
    <source>
        <dbReference type="Pfam" id="PF13735"/>
    </source>
</evidence>
<evidence type="ECO:0000256" key="9">
    <source>
        <dbReference type="RuleBase" id="RU003953"/>
    </source>
</evidence>
<dbReference type="Proteomes" id="UP000034471">
    <property type="component" value="Unassembled WGS sequence"/>
</dbReference>
<dbReference type="STRING" id="1618481.US54_C0050G0002"/>
<dbReference type="InterPro" id="IPR032828">
    <property type="entry name" value="PolyA_RNA-bd"/>
</dbReference>
<dbReference type="Gene3D" id="1.10.246.80">
    <property type="match status" value="1"/>
</dbReference>
<evidence type="ECO:0000313" key="14">
    <source>
        <dbReference type="Proteomes" id="UP000034471"/>
    </source>
</evidence>
<dbReference type="PATRIC" id="fig|1618481.3.peg.852"/>
<feature type="domain" description="CCA-adding enzyme C-terminal" evidence="12">
    <location>
        <begin position="300"/>
        <end position="441"/>
    </location>
</feature>
<evidence type="ECO:0000256" key="2">
    <source>
        <dbReference type="ARBA" id="ARBA00022679"/>
    </source>
</evidence>
<keyword evidence="7" id="KW-0460">Magnesium</keyword>
<dbReference type="SUPFAM" id="SSF81891">
    <property type="entry name" value="Poly A polymerase C-terminal region-like"/>
    <property type="match status" value="1"/>
</dbReference>
<keyword evidence="4" id="KW-0548">Nucleotidyltransferase</keyword>
<dbReference type="PANTHER" id="PTHR46173:SF1">
    <property type="entry name" value="CCA TRNA NUCLEOTIDYLTRANSFERASE 1, MITOCHONDRIAL"/>
    <property type="match status" value="1"/>
</dbReference>
<comment type="similarity">
    <text evidence="9">Belongs to the tRNA nucleotidyltransferase/poly(A) polymerase family.</text>
</comment>
<dbReference type="GO" id="GO:0046872">
    <property type="term" value="F:metal ion binding"/>
    <property type="evidence" value="ECO:0007669"/>
    <property type="project" value="UniProtKB-KW"/>
</dbReference>
<dbReference type="InterPro" id="IPR032810">
    <property type="entry name" value="CCA-adding_enz_C"/>
</dbReference>
<dbReference type="PANTHER" id="PTHR46173">
    <property type="entry name" value="CCA TRNA NUCLEOTIDYLTRANSFERASE 1, MITOCHONDRIAL"/>
    <property type="match status" value="1"/>
</dbReference>
<protein>
    <submittedName>
        <fullName evidence="13">PolyA polymerase family protein</fullName>
    </submittedName>
</protein>
<keyword evidence="8 9" id="KW-0694">RNA-binding</keyword>
<gene>
    <name evidence="13" type="ORF">US54_C0050G0002</name>
</gene>
<comment type="caution">
    <text evidence="13">The sequence shown here is derived from an EMBL/GenBank/DDBJ whole genome shotgun (WGS) entry which is preliminary data.</text>
</comment>
<evidence type="ECO:0000256" key="1">
    <source>
        <dbReference type="ARBA" id="ARBA00001946"/>
    </source>
</evidence>
<reference evidence="13 14" key="1">
    <citation type="journal article" date="2015" name="Nature">
        <title>rRNA introns, odd ribosomes, and small enigmatic genomes across a large radiation of phyla.</title>
        <authorList>
            <person name="Brown C.T."/>
            <person name="Hug L.A."/>
            <person name="Thomas B.C."/>
            <person name="Sharon I."/>
            <person name="Castelle C.J."/>
            <person name="Singh A."/>
            <person name="Wilkins M.J."/>
            <person name="Williams K.H."/>
            <person name="Banfield J.F."/>
        </authorList>
    </citation>
    <scope>NUCLEOTIDE SEQUENCE [LARGE SCALE GENOMIC DNA]</scope>
</reference>
<keyword evidence="6" id="KW-0547">Nucleotide-binding</keyword>
<dbReference type="InterPro" id="IPR050264">
    <property type="entry name" value="Bact_CCA-adding_enz_type3_sf"/>
</dbReference>
<evidence type="ECO:0000259" key="11">
    <source>
        <dbReference type="Pfam" id="PF12627"/>
    </source>
</evidence>
<dbReference type="InterPro" id="IPR002646">
    <property type="entry name" value="PolA_pol_head_dom"/>
</dbReference>
<evidence type="ECO:0000256" key="6">
    <source>
        <dbReference type="ARBA" id="ARBA00022741"/>
    </source>
</evidence>
<accession>A0A0G0JJI8</accession>
<dbReference type="InterPro" id="IPR043519">
    <property type="entry name" value="NT_sf"/>
</dbReference>
<dbReference type="GO" id="GO:0016779">
    <property type="term" value="F:nucleotidyltransferase activity"/>
    <property type="evidence" value="ECO:0007669"/>
    <property type="project" value="UniProtKB-KW"/>
</dbReference>
<dbReference type="EMBL" id="LBTJ01000050">
    <property type="protein sequence ID" value="KKQ36909.1"/>
    <property type="molecule type" value="Genomic_DNA"/>
</dbReference>
<dbReference type="Pfam" id="PF01743">
    <property type="entry name" value="PolyA_pol"/>
    <property type="match status" value="1"/>
</dbReference>
<evidence type="ECO:0000256" key="3">
    <source>
        <dbReference type="ARBA" id="ARBA00022694"/>
    </source>
</evidence>
<keyword evidence="2 9" id="KW-0808">Transferase</keyword>
<keyword evidence="5" id="KW-0479">Metal-binding</keyword>
<dbReference type="GO" id="GO:0008033">
    <property type="term" value="P:tRNA processing"/>
    <property type="evidence" value="ECO:0007669"/>
    <property type="project" value="UniProtKB-KW"/>
</dbReference>
<feature type="domain" description="tRNA nucleotidyltransferase/poly(A) polymerase RNA and SrmB- binding" evidence="11">
    <location>
        <begin position="171"/>
        <end position="232"/>
    </location>
</feature>
<dbReference type="SUPFAM" id="SSF81301">
    <property type="entry name" value="Nucleotidyltransferase"/>
    <property type="match status" value="1"/>
</dbReference>
<dbReference type="AlphaFoldDB" id="A0A0G0JJI8"/>
<proteinExistence type="inferred from homology"/>
<sequence>MLQLPDFVTNFMKQFSDVGCKIYLVGGSVRGLLMNHEVKDWDFTTTAKPKEIMQLFPHSFYNNTFGTVGIPIEHGSESFVFQVTTHRKESEYNNVRHPDKIEWAQTVEEDLARRDFTINAMAYDGNTITDPYSGQQDIKKKIIRAVGDPDTRFAEDALRLLRAIRQATQLGFTIDEQTLVSIKKNALLIQKISWERIREEFFKLLLSDNSADSILLLQKAELLKHILPEVENCFGVDQISPARHHIYDVGTHLVESLRNCPSHNVITRFATLIHDTGKKESYKKDEKTGMITFYNHEVIGEKQASDIAGRFKLSKNEKKKLVLLVRHHQFTVTADQSDKALRRFIRQIGIDNIDEMLALRTGDRMGSGAKETSWRTELFKKRLIDVQKVPFTVHDLKITGDDVMKELGIKPGPKVGAILNDIFELIDNGELPNEREKLLDKLKEFKNTAE</sequence>
<dbReference type="Gene3D" id="1.10.3090.10">
    <property type="entry name" value="cca-adding enzyme, domain 2"/>
    <property type="match status" value="1"/>
</dbReference>
<organism evidence="13 14">
    <name type="scientific">Candidatus Roizmanbacteria bacterium GW2011_GWA2_37_7</name>
    <dbReference type="NCBI Taxonomy" id="1618481"/>
    <lineage>
        <taxon>Bacteria</taxon>
        <taxon>Candidatus Roizmaniibacteriota</taxon>
    </lineage>
</organism>